<dbReference type="Proteomes" id="UP000724874">
    <property type="component" value="Unassembled WGS sequence"/>
</dbReference>
<feature type="non-terminal residue" evidence="1">
    <location>
        <position position="1"/>
    </location>
</feature>
<keyword evidence="2" id="KW-1185">Reference proteome</keyword>
<proteinExistence type="predicted"/>
<feature type="non-terminal residue" evidence="1">
    <location>
        <position position="235"/>
    </location>
</feature>
<evidence type="ECO:0000313" key="1">
    <source>
        <dbReference type="EMBL" id="KAF8882607.1"/>
    </source>
</evidence>
<dbReference type="Gene3D" id="3.60.130.30">
    <property type="match status" value="1"/>
</dbReference>
<organism evidence="1 2">
    <name type="scientific">Gymnopilus junonius</name>
    <name type="common">Spectacular rustgill mushroom</name>
    <name type="synonym">Gymnopilus spectabilis subsp. junonius</name>
    <dbReference type="NCBI Taxonomy" id="109634"/>
    <lineage>
        <taxon>Eukaryota</taxon>
        <taxon>Fungi</taxon>
        <taxon>Dikarya</taxon>
        <taxon>Basidiomycota</taxon>
        <taxon>Agaricomycotina</taxon>
        <taxon>Agaricomycetes</taxon>
        <taxon>Agaricomycetidae</taxon>
        <taxon>Agaricales</taxon>
        <taxon>Agaricineae</taxon>
        <taxon>Hymenogastraceae</taxon>
        <taxon>Gymnopilus</taxon>
    </lineage>
</organism>
<protein>
    <submittedName>
        <fullName evidence="1">Uncharacterized protein</fullName>
    </submittedName>
</protein>
<evidence type="ECO:0000313" key="2">
    <source>
        <dbReference type="Proteomes" id="UP000724874"/>
    </source>
</evidence>
<gene>
    <name evidence="1" type="ORF">CPB84DRAFT_1660453</name>
</gene>
<sequence length="235" mass="26034">ITDQDGHIIAILAGCPGDPTWEEVLQRVEELLQDMQWTCCVPNGSDKHCRGVFTTLQCGFSHGGGQEQPQNHANNKTNKQVLHHLNSSEPMRCIAGFGSSVLQSWAPKLHAYYVEKLGSLQCHEPSLKCPFQNSIFPTVMYNLGPQTVCYPHIDTANLPFGLCAITALGSFNSKKGSHLVLWECGLMIKFLASSTILVPSAIIHHSNITISPFETRFSATQYAARGLFHWVDHKF</sequence>
<comment type="caution">
    <text evidence="1">The sequence shown here is derived from an EMBL/GenBank/DDBJ whole genome shotgun (WGS) entry which is preliminary data.</text>
</comment>
<name>A0A9P5NF68_GYMJU</name>
<reference evidence="1" key="1">
    <citation type="submission" date="2020-11" db="EMBL/GenBank/DDBJ databases">
        <authorList>
            <consortium name="DOE Joint Genome Institute"/>
            <person name="Ahrendt S."/>
            <person name="Riley R."/>
            <person name="Andreopoulos W."/>
            <person name="LaButti K."/>
            <person name="Pangilinan J."/>
            <person name="Ruiz-duenas F.J."/>
            <person name="Barrasa J.M."/>
            <person name="Sanchez-Garcia M."/>
            <person name="Camarero S."/>
            <person name="Miyauchi S."/>
            <person name="Serrano A."/>
            <person name="Linde D."/>
            <person name="Babiker R."/>
            <person name="Drula E."/>
            <person name="Ayuso-Fernandez I."/>
            <person name="Pacheco R."/>
            <person name="Padilla G."/>
            <person name="Ferreira P."/>
            <person name="Barriuso J."/>
            <person name="Kellner H."/>
            <person name="Castanera R."/>
            <person name="Alfaro M."/>
            <person name="Ramirez L."/>
            <person name="Pisabarro A.G."/>
            <person name="Kuo A."/>
            <person name="Tritt A."/>
            <person name="Lipzen A."/>
            <person name="He G."/>
            <person name="Yan M."/>
            <person name="Ng V."/>
            <person name="Cullen D."/>
            <person name="Martin F."/>
            <person name="Rosso M.-N."/>
            <person name="Henrissat B."/>
            <person name="Hibbett D."/>
            <person name="Martinez A.T."/>
            <person name="Grigoriev I.V."/>
        </authorList>
    </citation>
    <scope>NUCLEOTIDE SEQUENCE</scope>
    <source>
        <strain evidence="1">AH 44721</strain>
    </source>
</reference>
<dbReference type="OrthoDB" id="3202607at2759"/>
<dbReference type="EMBL" id="JADNYJ010000121">
    <property type="protein sequence ID" value="KAF8882607.1"/>
    <property type="molecule type" value="Genomic_DNA"/>
</dbReference>
<dbReference type="AlphaFoldDB" id="A0A9P5NF68"/>
<accession>A0A9P5NF68</accession>